<feature type="compositionally biased region" description="Basic and acidic residues" evidence="1">
    <location>
        <begin position="76"/>
        <end position="89"/>
    </location>
</feature>
<evidence type="ECO:0000256" key="1">
    <source>
        <dbReference type="SAM" id="MobiDB-lite"/>
    </source>
</evidence>
<gene>
    <name evidence="3" type="ORF">GGQ80_001399</name>
</gene>
<name>A0A840FD54_9SPHN</name>
<comment type="caution">
    <text evidence="3">The sequence shown here is derived from an EMBL/GenBank/DDBJ whole genome shotgun (WGS) entry which is preliminary data.</text>
</comment>
<feature type="domain" description="Antitoxin FitA-like ribbon-helix-helix" evidence="2">
    <location>
        <begin position="6"/>
        <end position="43"/>
    </location>
</feature>
<dbReference type="Pfam" id="PF22513">
    <property type="entry name" value="FitA-like_RHH"/>
    <property type="match status" value="1"/>
</dbReference>
<dbReference type="InterPro" id="IPR010985">
    <property type="entry name" value="Ribbon_hlx_hlx"/>
</dbReference>
<evidence type="ECO:0000313" key="3">
    <source>
        <dbReference type="EMBL" id="MBB4153497.1"/>
    </source>
</evidence>
<protein>
    <submittedName>
        <fullName evidence="3">Plasmid stability protein</fullName>
    </submittedName>
</protein>
<keyword evidence="4" id="KW-1185">Reference proteome</keyword>
<accession>A0A840FD54</accession>
<organism evidence="3 4">
    <name type="scientific">Sphingomonas jinjuensis</name>
    <dbReference type="NCBI Taxonomy" id="535907"/>
    <lineage>
        <taxon>Bacteria</taxon>
        <taxon>Pseudomonadati</taxon>
        <taxon>Pseudomonadota</taxon>
        <taxon>Alphaproteobacteria</taxon>
        <taxon>Sphingomonadales</taxon>
        <taxon>Sphingomonadaceae</taxon>
        <taxon>Sphingomonas</taxon>
    </lineage>
</organism>
<sequence>MLAMGQVLIRNLDDSVIDAYRRAAAANQRSLEAELREALRQAAPDQSASRRAAAQAIRDRLPADMPGPDGTNIIRRYRDTNGGRDLDAF</sequence>
<proteinExistence type="predicted"/>
<dbReference type="EMBL" id="JACIEV010000003">
    <property type="protein sequence ID" value="MBB4153497.1"/>
    <property type="molecule type" value="Genomic_DNA"/>
</dbReference>
<dbReference type="AlphaFoldDB" id="A0A840FD54"/>
<dbReference type="InterPro" id="IPR053853">
    <property type="entry name" value="FitA-like_RHH"/>
</dbReference>
<evidence type="ECO:0000259" key="2">
    <source>
        <dbReference type="Pfam" id="PF22513"/>
    </source>
</evidence>
<dbReference type="SUPFAM" id="SSF47598">
    <property type="entry name" value="Ribbon-helix-helix"/>
    <property type="match status" value="1"/>
</dbReference>
<dbReference type="GO" id="GO:0006355">
    <property type="term" value="P:regulation of DNA-templated transcription"/>
    <property type="evidence" value="ECO:0007669"/>
    <property type="project" value="InterPro"/>
</dbReference>
<reference evidence="3 4" key="1">
    <citation type="submission" date="2020-08" db="EMBL/GenBank/DDBJ databases">
        <title>Genomic Encyclopedia of Type Strains, Phase IV (KMG-IV): sequencing the most valuable type-strain genomes for metagenomic binning, comparative biology and taxonomic classification.</title>
        <authorList>
            <person name="Goeker M."/>
        </authorList>
    </citation>
    <scope>NUCLEOTIDE SEQUENCE [LARGE SCALE GENOMIC DNA]</scope>
    <source>
        <strain evidence="3 4">YC6723</strain>
    </source>
</reference>
<feature type="region of interest" description="Disordered" evidence="1">
    <location>
        <begin position="60"/>
        <end position="89"/>
    </location>
</feature>
<dbReference type="Proteomes" id="UP000529795">
    <property type="component" value="Unassembled WGS sequence"/>
</dbReference>
<evidence type="ECO:0000313" key="4">
    <source>
        <dbReference type="Proteomes" id="UP000529795"/>
    </source>
</evidence>